<keyword evidence="6 7" id="KW-0326">Glycosidase</keyword>
<dbReference type="InterPro" id="IPR034690">
    <property type="entry name" value="Endolysin_T4_type"/>
</dbReference>
<dbReference type="Proteomes" id="UP000005638">
    <property type="component" value="Chromosome"/>
</dbReference>
<keyword evidence="10" id="KW-1185">Reference proteome</keyword>
<dbReference type="InterPro" id="IPR002196">
    <property type="entry name" value="Glyco_hydro_24"/>
</dbReference>
<feature type="compositionally biased region" description="Basic and acidic residues" evidence="8">
    <location>
        <begin position="243"/>
        <end position="257"/>
    </location>
</feature>
<keyword evidence="4 7" id="KW-0378">Hydrolase</keyword>
<sequence length="796" mass="91130">MKKGISAISGVTSPTVGEKYTYHISEWYPNTPIFEREQAKVTWELFKKRSDGRFTTTHIKKKGDSSFTFGESSVGETYRLEGYLYQPEGGGLIITPKASKIPKICKVDLNYVDDSKGSVFSFTEKLRAKAHCINMFNKEVLFTLWEDDAKGSGHNTTNQLIDTKKAKVDLYGDAEVDFMLTKALMKKAMEGETDIRELEFYVTVEYYKTKKHTTSNVEIKNPSPTENKKPSQPTAIKKAKGSPAEHKPRSKKEEKGVFRSISETIDEIWDWAETQGIAQRDKPHTIEIPEGKSPAVIGKTKVERASSRGTDCGERYCIKKGDKSELIREINIRLAGFGGNVPTDEFTERTEKMIKQFQRDYMKVPETGKVCGNVLRAIDDFSTKFDIGVTFWDQLKCSCSTKGRQASSELRGIKEKNICDGFGDHTGKGTYKATPHNEANHNYEYPGIHRSLLFGLKTLKFYFSQQTIYSLDLISSGYRCRFKNYTTTNHQGKAIDIQFSKGDWKIRGEQKKNLETLRKIRDEFYIKYLGGQENWTNPNKFSIEPIDLLYKKNGKVRFDHTFSWIHFDVRRFDSIYLEDKYFCKNSQSLNSKSLVQLAREMGLNDLCNCFRSFTPQGKPEAEKKDSNGRVDPKTLKLSDKGKQFIKDWEKFEPKAYNDSEGYCTIGYGHLIKRKKCEDITIPDEFKNGITEKRATELFELRLSKFEEAIKRDIIVPLYQYEYDALVSLVFNTGPEFLNTGGKNKGETLIKKKINNKEYEAGADEMSDVTNGGTSGLVKRRKAEINMFKNNVYDSTH</sequence>
<dbReference type="Gene3D" id="1.10.530.40">
    <property type="match status" value="1"/>
</dbReference>
<evidence type="ECO:0000313" key="9">
    <source>
        <dbReference type="EMBL" id="AEW84965.1"/>
    </source>
</evidence>
<dbReference type="SUPFAM" id="SSF53955">
    <property type="entry name" value="Lysozyme-like"/>
    <property type="match status" value="1"/>
</dbReference>
<evidence type="ECO:0000256" key="6">
    <source>
        <dbReference type="ARBA" id="ARBA00023295"/>
    </source>
</evidence>
<evidence type="ECO:0000256" key="3">
    <source>
        <dbReference type="ARBA" id="ARBA00022638"/>
    </source>
</evidence>
<dbReference type="Pfam" id="PF00959">
    <property type="entry name" value="Phage_lysozyme"/>
    <property type="match status" value="1"/>
</dbReference>
<evidence type="ECO:0000256" key="8">
    <source>
        <dbReference type="SAM" id="MobiDB-lite"/>
    </source>
</evidence>
<keyword evidence="5" id="KW-1035">Host cytoplasm</keyword>
<dbReference type="EC" id="3.2.1.17" evidence="7"/>
<evidence type="ECO:0000256" key="1">
    <source>
        <dbReference type="ARBA" id="ARBA00000632"/>
    </source>
</evidence>
<organism evidence="9 10">
    <name type="scientific">Flavobacterium columnare (strain ATCC 49512 / CIP 103533 / TG 44/87)</name>
    <dbReference type="NCBI Taxonomy" id="1041826"/>
    <lineage>
        <taxon>Bacteria</taxon>
        <taxon>Pseudomonadati</taxon>
        <taxon>Bacteroidota</taxon>
        <taxon>Flavobacteriia</taxon>
        <taxon>Flavobacteriales</taxon>
        <taxon>Flavobacteriaceae</taxon>
        <taxon>Flavobacterium</taxon>
    </lineage>
</organism>
<dbReference type="eggNOG" id="COG3179">
    <property type="taxonomic scope" value="Bacteria"/>
</dbReference>
<dbReference type="GO" id="GO:0016998">
    <property type="term" value="P:cell wall macromolecule catabolic process"/>
    <property type="evidence" value="ECO:0007669"/>
    <property type="project" value="InterPro"/>
</dbReference>
<keyword evidence="2 7" id="KW-0929">Antimicrobial</keyword>
<dbReference type="InterPro" id="IPR023346">
    <property type="entry name" value="Lysozyme-like_dom_sf"/>
</dbReference>
<evidence type="ECO:0000256" key="7">
    <source>
        <dbReference type="RuleBase" id="RU003788"/>
    </source>
</evidence>
<gene>
    <name evidence="9" type="ordered locus">FCOL_00550</name>
</gene>
<dbReference type="EMBL" id="CP003222">
    <property type="protein sequence ID" value="AEW84965.1"/>
    <property type="molecule type" value="Genomic_DNA"/>
</dbReference>
<dbReference type="GO" id="GO:0009253">
    <property type="term" value="P:peptidoglycan catabolic process"/>
    <property type="evidence" value="ECO:0007669"/>
    <property type="project" value="InterPro"/>
</dbReference>
<accession>G8X7F1</accession>
<dbReference type="HAMAP" id="MF_04110">
    <property type="entry name" value="ENDOLYSIN_T4"/>
    <property type="match status" value="1"/>
</dbReference>
<dbReference type="AlphaFoldDB" id="G8X7F1"/>
<dbReference type="GO" id="GO:0031640">
    <property type="term" value="P:killing of cells of another organism"/>
    <property type="evidence" value="ECO:0007669"/>
    <property type="project" value="UniProtKB-KW"/>
</dbReference>
<dbReference type="GO" id="GO:0042742">
    <property type="term" value="P:defense response to bacterium"/>
    <property type="evidence" value="ECO:0007669"/>
    <property type="project" value="UniProtKB-KW"/>
</dbReference>
<dbReference type="HOGENOM" id="CLU_352937_0_0_10"/>
<proteinExistence type="inferred from homology"/>
<reference evidence="9 10" key="1">
    <citation type="journal article" date="2012" name="J. Bacteriol.">
        <title>Genome Sequence of the Fish Pathogen Flavobacterium columnare ATCC 49512.</title>
        <authorList>
            <person name="Tekedar H.C."/>
            <person name="Karsi A."/>
            <person name="Gillaspy A.F."/>
            <person name="Dyer D.W."/>
            <person name="Benton N.R."/>
            <person name="Zaitshik J."/>
            <person name="Vamenta S."/>
            <person name="Banes M.M."/>
            <person name="Gulsoy N."/>
            <person name="Aboko-Cole M."/>
            <person name="Waldbieser G.C."/>
            <person name="Lawrence M.L."/>
        </authorList>
    </citation>
    <scope>NUCLEOTIDE SEQUENCE [LARGE SCALE GENOMIC DNA]</scope>
    <source>
        <strain evidence="10">ATCC 49512 / CIP 103533 / TG 44/87</strain>
    </source>
</reference>
<protein>
    <recommendedName>
        <fullName evidence="7">Lysozyme</fullName>
        <ecNumber evidence="7">3.2.1.17</ecNumber>
    </recommendedName>
</protein>
<evidence type="ECO:0000256" key="5">
    <source>
        <dbReference type="ARBA" id="ARBA00023200"/>
    </source>
</evidence>
<name>G8X7F1_FLACA</name>
<dbReference type="PANTHER" id="PTHR38107">
    <property type="match status" value="1"/>
</dbReference>
<evidence type="ECO:0000313" key="10">
    <source>
        <dbReference type="Proteomes" id="UP000005638"/>
    </source>
</evidence>
<dbReference type="eggNOG" id="COG3772">
    <property type="taxonomic scope" value="Bacteria"/>
</dbReference>
<dbReference type="InterPro" id="IPR051018">
    <property type="entry name" value="Bacteriophage_GH24"/>
</dbReference>
<comment type="similarity">
    <text evidence="7">Belongs to the glycosyl hydrolase 24 family.</text>
</comment>
<dbReference type="KEGG" id="fco:FCOL_00550"/>
<dbReference type="InterPro" id="IPR023347">
    <property type="entry name" value="Lysozyme_dom_sf"/>
</dbReference>
<dbReference type="CDD" id="cd00737">
    <property type="entry name" value="lyz_endolysin_autolysin"/>
    <property type="match status" value="1"/>
</dbReference>
<dbReference type="STRING" id="1041826.FCOL_00550"/>
<evidence type="ECO:0000256" key="2">
    <source>
        <dbReference type="ARBA" id="ARBA00022529"/>
    </source>
</evidence>
<dbReference type="InterPro" id="IPR033907">
    <property type="entry name" value="Endolysin_autolysin"/>
</dbReference>
<dbReference type="RefSeq" id="WP_014164245.1">
    <property type="nucleotide sequence ID" value="NC_016510.2"/>
</dbReference>
<keyword evidence="3 7" id="KW-0081">Bacteriolytic enzyme</keyword>
<comment type="catalytic activity">
    <reaction evidence="1 7">
        <text>Hydrolysis of (1-&gt;4)-beta-linkages between N-acetylmuramic acid and N-acetyl-D-glucosamine residues in a peptidoglycan and between N-acetyl-D-glucosamine residues in chitodextrins.</text>
        <dbReference type="EC" id="3.2.1.17"/>
    </reaction>
</comment>
<feature type="region of interest" description="Disordered" evidence="8">
    <location>
        <begin position="215"/>
        <end position="257"/>
    </location>
</feature>
<feature type="compositionally biased region" description="Polar residues" evidence="8">
    <location>
        <begin position="215"/>
        <end position="234"/>
    </location>
</feature>
<dbReference type="eggNOG" id="COG3409">
    <property type="taxonomic scope" value="Bacteria"/>
</dbReference>
<evidence type="ECO:0000256" key="4">
    <source>
        <dbReference type="ARBA" id="ARBA00022801"/>
    </source>
</evidence>
<dbReference type="GO" id="GO:0003796">
    <property type="term" value="F:lysozyme activity"/>
    <property type="evidence" value="ECO:0007669"/>
    <property type="project" value="UniProtKB-EC"/>
</dbReference>
<dbReference type="PANTHER" id="PTHR38107:SF3">
    <property type="entry name" value="LYSOZYME RRRD-RELATED"/>
    <property type="match status" value="1"/>
</dbReference>